<dbReference type="Gene3D" id="1.10.357.10">
    <property type="entry name" value="Tetracycline Repressor, domain 2"/>
    <property type="match status" value="1"/>
</dbReference>
<dbReference type="Proteomes" id="UP000658980">
    <property type="component" value="Unassembled WGS sequence"/>
</dbReference>
<keyword evidence="1 2" id="KW-0238">DNA-binding</keyword>
<reference evidence="4 5" key="1">
    <citation type="submission" date="2020-08" db="EMBL/GenBank/DDBJ databases">
        <title>A Genomic Blueprint of the Chicken Gut Microbiome.</title>
        <authorList>
            <person name="Gilroy R."/>
            <person name="Ravi A."/>
            <person name="Getino M."/>
            <person name="Pursley I."/>
            <person name="Horton D.L."/>
            <person name="Alikhan N.-F."/>
            <person name="Baker D."/>
            <person name="Gharbi K."/>
            <person name="Hall N."/>
            <person name="Watson M."/>
            <person name="Adriaenssens E.M."/>
            <person name="Foster-Nyarko E."/>
            <person name="Jarju S."/>
            <person name="Secka A."/>
            <person name="Antonio M."/>
            <person name="Oren A."/>
            <person name="Chaudhuri R."/>
            <person name="La Ragione R.M."/>
            <person name="Hildebrand F."/>
            <person name="Pallen M.J."/>
        </authorList>
    </citation>
    <scope>NUCLEOTIDE SEQUENCE [LARGE SCALE GENOMIC DNA]</scope>
    <source>
        <strain evidence="4 5">Sa1BUA13</strain>
    </source>
</reference>
<dbReference type="InterPro" id="IPR001647">
    <property type="entry name" value="HTH_TetR"/>
</dbReference>
<accession>A0ABR8WEJ6</accession>
<protein>
    <submittedName>
        <fullName evidence="4">TetR/AcrR family transcriptional regulator</fullName>
    </submittedName>
</protein>
<evidence type="ECO:0000259" key="3">
    <source>
        <dbReference type="PROSITE" id="PS50977"/>
    </source>
</evidence>
<evidence type="ECO:0000256" key="1">
    <source>
        <dbReference type="ARBA" id="ARBA00023125"/>
    </source>
</evidence>
<feature type="DNA-binding region" description="H-T-H motif" evidence="2">
    <location>
        <begin position="33"/>
        <end position="52"/>
    </location>
</feature>
<evidence type="ECO:0000313" key="4">
    <source>
        <dbReference type="EMBL" id="MBD8015425.1"/>
    </source>
</evidence>
<evidence type="ECO:0000256" key="2">
    <source>
        <dbReference type="PROSITE-ProRule" id="PRU00335"/>
    </source>
</evidence>
<dbReference type="PROSITE" id="PS01081">
    <property type="entry name" value="HTH_TETR_1"/>
    <property type="match status" value="1"/>
</dbReference>
<dbReference type="InterPro" id="IPR001387">
    <property type="entry name" value="Cro/C1-type_HTH"/>
</dbReference>
<name>A0ABR8WEJ6_9BACL</name>
<comment type="caution">
    <text evidence="4">The sequence shown here is derived from an EMBL/GenBank/DDBJ whole genome shotgun (WGS) entry which is preliminary data.</text>
</comment>
<dbReference type="PROSITE" id="PS50977">
    <property type="entry name" value="HTH_TETR_2"/>
    <property type="match status" value="1"/>
</dbReference>
<proteinExistence type="predicted"/>
<sequence>MRKISPEERRVMRRSYAEKIMETVRTKGFITLTIQDLARLMGISRASLYNFFASKEDIILEVTEIYIEYLKRSNDFISNPRYPYSQRLPSVFEQAAFSTVYASEIYLNELKITCPSLYERKLELSNERISALHAFYENGMIDGDFNLLNPALIVAQDDAALGKILNSSFLSDENMPLEDSMYGYYKIMKHRTFASASLKATKDPYIDKVVATIVGQLTKDHSAELQKNS</sequence>
<dbReference type="EMBL" id="JACSPU010000004">
    <property type="protein sequence ID" value="MBD8015425.1"/>
    <property type="molecule type" value="Genomic_DNA"/>
</dbReference>
<keyword evidence="5" id="KW-1185">Reference proteome</keyword>
<gene>
    <name evidence="4" type="ORF">H9630_11425</name>
</gene>
<organism evidence="4 5">
    <name type="scientific">Planococcus wigleyi</name>
    <dbReference type="NCBI Taxonomy" id="2762216"/>
    <lineage>
        <taxon>Bacteria</taxon>
        <taxon>Bacillati</taxon>
        <taxon>Bacillota</taxon>
        <taxon>Bacilli</taxon>
        <taxon>Bacillales</taxon>
        <taxon>Caryophanaceae</taxon>
        <taxon>Planococcus</taxon>
    </lineage>
</organism>
<dbReference type="Pfam" id="PF00440">
    <property type="entry name" value="TetR_N"/>
    <property type="match status" value="1"/>
</dbReference>
<dbReference type="SUPFAM" id="SSF46689">
    <property type="entry name" value="Homeodomain-like"/>
    <property type="match status" value="1"/>
</dbReference>
<dbReference type="RefSeq" id="WP_191715622.1">
    <property type="nucleotide sequence ID" value="NZ_JACSPU010000004.1"/>
</dbReference>
<dbReference type="CDD" id="cd00093">
    <property type="entry name" value="HTH_XRE"/>
    <property type="match status" value="1"/>
</dbReference>
<dbReference type="InterPro" id="IPR023772">
    <property type="entry name" value="DNA-bd_HTH_TetR-type_CS"/>
</dbReference>
<feature type="domain" description="HTH tetR-type" evidence="3">
    <location>
        <begin position="10"/>
        <end position="70"/>
    </location>
</feature>
<evidence type="ECO:0000313" key="5">
    <source>
        <dbReference type="Proteomes" id="UP000658980"/>
    </source>
</evidence>
<dbReference type="InterPro" id="IPR009057">
    <property type="entry name" value="Homeodomain-like_sf"/>
</dbReference>